<evidence type="ECO:0008006" key="4">
    <source>
        <dbReference type="Google" id="ProtNLM"/>
    </source>
</evidence>
<evidence type="ECO:0000313" key="2">
    <source>
        <dbReference type="EMBL" id="MDM8274274.1"/>
    </source>
</evidence>
<keyword evidence="1" id="KW-0812">Transmembrane</keyword>
<gene>
    <name evidence="2" type="ORF">QUW28_01995</name>
</gene>
<feature type="transmembrane region" description="Helical" evidence="1">
    <location>
        <begin position="140"/>
        <end position="161"/>
    </location>
</feature>
<reference evidence="3" key="1">
    <citation type="submission" date="2023-06" db="EMBL/GenBank/DDBJ databases">
        <title>Identification and characterization of horizontal gene transfer across gut microbiota members of farm animals based on homology search.</title>
        <authorList>
            <person name="Zeman M."/>
            <person name="Kubasova T."/>
            <person name="Jahodarova E."/>
            <person name="Nykrynova M."/>
            <person name="Rychlik I."/>
        </authorList>
    </citation>
    <scope>NUCLEOTIDE SEQUENCE [LARGE SCALE GENOMIC DNA]</scope>
    <source>
        <strain evidence="3">154_Feed</strain>
    </source>
</reference>
<feature type="transmembrane region" description="Helical" evidence="1">
    <location>
        <begin position="182"/>
        <end position="213"/>
    </location>
</feature>
<keyword evidence="3" id="KW-1185">Reference proteome</keyword>
<dbReference type="EMBL" id="JAUDDZ010000002">
    <property type="protein sequence ID" value="MDM8274274.1"/>
    <property type="molecule type" value="Genomic_DNA"/>
</dbReference>
<comment type="caution">
    <text evidence="2">The sequence shown here is derived from an EMBL/GenBank/DDBJ whole genome shotgun (WGS) entry which is preliminary data.</text>
</comment>
<sequence length="261" mass="26499">MLMDEHVRAFAQRLFALLECTGAAPSEVVSWAAEVQSARVEVGVTESPTTGIPLGYLVFMQFSTYALFGGAAVLIACGMRSLASDQPVHARLRAAGIPDASREAQQALACLGIGAAVWAAMGVLGVLWCSGSLGGSDPMLIALAQVPLLALACVGAAYGYLLWGLGAKGDAVHAAGNMGSMVLTFLGGTWVSQASMGAAVTAVARLTPIWWVIHVLSEVYAATEATGALVASVAAQTGLVLLFAAAIAVAGAAIARARARA</sequence>
<feature type="transmembrane region" description="Helical" evidence="1">
    <location>
        <begin position="56"/>
        <end position="77"/>
    </location>
</feature>
<protein>
    <recommendedName>
        <fullName evidence="4">ABC transporter permease</fullName>
    </recommendedName>
</protein>
<dbReference type="Proteomes" id="UP001529421">
    <property type="component" value="Unassembled WGS sequence"/>
</dbReference>
<proteinExistence type="predicted"/>
<evidence type="ECO:0000313" key="3">
    <source>
        <dbReference type="Proteomes" id="UP001529421"/>
    </source>
</evidence>
<accession>A0ABT7V8N4</accession>
<feature type="transmembrane region" description="Helical" evidence="1">
    <location>
        <begin position="107"/>
        <end position="128"/>
    </location>
</feature>
<keyword evidence="1" id="KW-1133">Transmembrane helix</keyword>
<reference evidence="2 3" key="2">
    <citation type="submission" date="2023-06" db="EMBL/GenBank/DDBJ databases">
        <authorList>
            <person name="Zeman M."/>
            <person name="Kubasova T."/>
            <person name="Jahodarova E."/>
            <person name="Nykrynova M."/>
            <person name="Rychlik I."/>
        </authorList>
    </citation>
    <scope>NUCLEOTIDE SEQUENCE [LARGE SCALE GENOMIC DNA]</scope>
    <source>
        <strain evidence="2 3">154_Feed</strain>
    </source>
</reference>
<keyword evidence="1" id="KW-0472">Membrane</keyword>
<name>A0ABT7V8N4_9ACTN</name>
<feature type="transmembrane region" description="Helical" evidence="1">
    <location>
        <begin position="233"/>
        <end position="255"/>
    </location>
</feature>
<evidence type="ECO:0000256" key="1">
    <source>
        <dbReference type="SAM" id="Phobius"/>
    </source>
</evidence>
<organism evidence="2 3">
    <name type="scientific">Enorma phocaeensis</name>
    <dbReference type="NCBI Taxonomy" id="1871019"/>
    <lineage>
        <taxon>Bacteria</taxon>
        <taxon>Bacillati</taxon>
        <taxon>Actinomycetota</taxon>
        <taxon>Coriobacteriia</taxon>
        <taxon>Coriobacteriales</taxon>
        <taxon>Coriobacteriaceae</taxon>
        <taxon>Enorma</taxon>
    </lineage>
</organism>